<gene>
    <name evidence="1" type="ORF">GCM10009744_09040</name>
</gene>
<dbReference type="EMBL" id="BAAANE010000003">
    <property type="protein sequence ID" value="GAA1623878.1"/>
    <property type="molecule type" value="Genomic_DNA"/>
</dbReference>
<dbReference type="Pfam" id="PF10025">
    <property type="entry name" value="DUF2267"/>
    <property type="match status" value="2"/>
</dbReference>
<accession>A0ABP4QUU5</accession>
<sequence>MDYQKFVGIVQREAGRVSREVAELATQATFQTLAERLSRGQARDLVQQLPGSGPWLFPDSDKEPLRYDEFLLRVAKREGVDEATAERHAKAVFAALGRAIDPDELADLIADLPQDFAPLVAEAQGRIDQRTPADELVRRVAERGHLHVDQAERAVEAVLETLAERLAPGEVDDLIARLDRDFHPVLERGKNGQTTATRRMDRMEFLQRVADRAGISPEEAFDQARAVFTTLRDALPGGEFWDIAAELPAEYAALWSAR</sequence>
<dbReference type="InterPro" id="IPR038282">
    <property type="entry name" value="DUF2267_sf"/>
</dbReference>
<dbReference type="RefSeq" id="WP_344109038.1">
    <property type="nucleotide sequence ID" value="NZ_BAAANE010000003.1"/>
</dbReference>
<name>A0ABP4QUU5_9ACTN</name>
<dbReference type="InterPro" id="IPR018727">
    <property type="entry name" value="DUF2267"/>
</dbReference>
<proteinExistence type="predicted"/>
<comment type="caution">
    <text evidence="1">The sequence shown here is derived from an EMBL/GenBank/DDBJ whole genome shotgun (WGS) entry which is preliminary data.</text>
</comment>
<keyword evidence="2" id="KW-1185">Reference proteome</keyword>
<protein>
    <recommendedName>
        <fullName evidence="3">DUF2267 domain-containing protein</fullName>
    </recommendedName>
</protein>
<reference evidence="2" key="1">
    <citation type="journal article" date="2019" name="Int. J. Syst. Evol. Microbiol.">
        <title>The Global Catalogue of Microorganisms (GCM) 10K type strain sequencing project: providing services to taxonomists for standard genome sequencing and annotation.</title>
        <authorList>
            <consortium name="The Broad Institute Genomics Platform"/>
            <consortium name="The Broad Institute Genome Sequencing Center for Infectious Disease"/>
            <person name="Wu L."/>
            <person name="Ma J."/>
        </authorList>
    </citation>
    <scope>NUCLEOTIDE SEQUENCE [LARGE SCALE GENOMIC DNA]</scope>
    <source>
        <strain evidence="2">JCM 14306</strain>
    </source>
</reference>
<evidence type="ECO:0008006" key="3">
    <source>
        <dbReference type="Google" id="ProtNLM"/>
    </source>
</evidence>
<dbReference type="Gene3D" id="1.10.490.110">
    <property type="entry name" value="Uncharacterized conserved protein DUF2267"/>
    <property type="match status" value="2"/>
</dbReference>
<evidence type="ECO:0000313" key="2">
    <source>
        <dbReference type="Proteomes" id="UP001501319"/>
    </source>
</evidence>
<evidence type="ECO:0000313" key="1">
    <source>
        <dbReference type="EMBL" id="GAA1623878.1"/>
    </source>
</evidence>
<dbReference type="Proteomes" id="UP001501319">
    <property type="component" value="Unassembled WGS sequence"/>
</dbReference>
<organism evidence="1 2">
    <name type="scientific">Kribbella alba</name>
    <dbReference type="NCBI Taxonomy" id="190197"/>
    <lineage>
        <taxon>Bacteria</taxon>
        <taxon>Bacillati</taxon>
        <taxon>Actinomycetota</taxon>
        <taxon>Actinomycetes</taxon>
        <taxon>Propionibacteriales</taxon>
        <taxon>Kribbellaceae</taxon>
        <taxon>Kribbella</taxon>
    </lineage>
</organism>